<keyword evidence="1" id="KW-0472">Membrane</keyword>
<dbReference type="OrthoDB" id="5298243at2"/>
<evidence type="ECO:0000313" key="3">
    <source>
        <dbReference type="EMBL" id="BBH51811.1"/>
    </source>
</evidence>
<accession>A0A4P2VGQ0</accession>
<dbReference type="RefSeq" id="WP_130605701.1">
    <property type="nucleotide sequence ID" value="NZ_AP019368.1"/>
</dbReference>
<keyword evidence="1" id="KW-0812">Transmembrane</keyword>
<sequence length="155" mass="17919">MTLKLRENEKLKLKANIHWLENISQIIFGIFLTIFGLASLASKDSFLLSFLIIGWLPFIYKVLVIRAKNYSLTNQRLYIEEGLFSKKKREIPIQKINDFEISQRIFQRLFGAGNVHVLTANDKPIILKNIRNPDEFKNNMSEITGVISQKAINPV</sequence>
<proteinExistence type="predicted"/>
<dbReference type="Proteomes" id="UP000291236">
    <property type="component" value="Chromosome"/>
</dbReference>
<feature type="transmembrane region" description="Helical" evidence="1">
    <location>
        <begin position="20"/>
        <end position="40"/>
    </location>
</feature>
<protein>
    <recommendedName>
        <fullName evidence="2">YdbS-like PH domain-containing protein</fullName>
    </recommendedName>
</protein>
<evidence type="ECO:0000256" key="1">
    <source>
        <dbReference type="SAM" id="Phobius"/>
    </source>
</evidence>
<dbReference type="Pfam" id="PF03703">
    <property type="entry name" value="bPH_2"/>
    <property type="match status" value="1"/>
</dbReference>
<name>A0A4P2VGQ0_FLUSA</name>
<dbReference type="InterPro" id="IPR005182">
    <property type="entry name" value="YdbS-like_PH"/>
</dbReference>
<gene>
    <name evidence="3" type="ORF">JCM31447_02320</name>
</gene>
<dbReference type="AlphaFoldDB" id="A0A4P2VGQ0"/>
<dbReference type="PANTHER" id="PTHR37938">
    <property type="entry name" value="BLL0215 PROTEIN"/>
    <property type="match status" value="1"/>
</dbReference>
<keyword evidence="1" id="KW-1133">Transmembrane helix</keyword>
<reference evidence="3 4" key="1">
    <citation type="submission" date="2018-12" db="EMBL/GenBank/DDBJ databases">
        <title>Rubrispira sanarue gen. nov., sp., nov., a member of the order Silvanigrellales, isolated from a brackish lake in Hamamatsu Japan.</title>
        <authorList>
            <person name="Maejima Y."/>
            <person name="Iino T."/>
            <person name="Muraguchi Y."/>
            <person name="Fukuda K."/>
            <person name="Nojiri H."/>
            <person name="Ohkuma M."/>
            <person name="Moriuchi R."/>
            <person name="Dohra H."/>
            <person name="Kimbara K."/>
            <person name="Shintani M."/>
        </authorList>
    </citation>
    <scope>NUCLEOTIDE SEQUENCE [LARGE SCALE GENOMIC DNA]</scope>
    <source>
        <strain evidence="3 4">RF1110005</strain>
    </source>
</reference>
<dbReference type="PANTHER" id="PTHR37938:SF1">
    <property type="entry name" value="BLL0215 PROTEIN"/>
    <property type="match status" value="1"/>
</dbReference>
<feature type="domain" description="YdbS-like PH" evidence="2">
    <location>
        <begin position="66"/>
        <end position="139"/>
    </location>
</feature>
<evidence type="ECO:0000259" key="2">
    <source>
        <dbReference type="Pfam" id="PF03703"/>
    </source>
</evidence>
<dbReference type="EMBL" id="AP019368">
    <property type="protein sequence ID" value="BBH51811.1"/>
    <property type="molecule type" value="Genomic_DNA"/>
</dbReference>
<keyword evidence="4" id="KW-1185">Reference proteome</keyword>
<evidence type="ECO:0000313" key="4">
    <source>
        <dbReference type="Proteomes" id="UP000291236"/>
    </source>
</evidence>
<feature type="transmembrane region" description="Helical" evidence="1">
    <location>
        <begin position="46"/>
        <end position="64"/>
    </location>
</feature>
<dbReference type="KEGG" id="sbf:JCM31447_02320"/>
<organism evidence="3 4">
    <name type="scientific">Fluviispira sanaruensis</name>
    <dbReference type="NCBI Taxonomy" id="2493639"/>
    <lineage>
        <taxon>Bacteria</taxon>
        <taxon>Pseudomonadati</taxon>
        <taxon>Bdellovibrionota</taxon>
        <taxon>Oligoflexia</taxon>
        <taxon>Silvanigrellales</taxon>
        <taxon>Silvanigrellaceae</taxon>
        <taxon>Fluviispira</taxon>
    </lineage>
</organism>